<accession>A0A5A9ZWF2</accession>
<evidence type="ECO:0000313" key="1">
    <source>
        <dbReference type="EMBL" id="KAA0920955.1"/>
    </source>
</evidence>
<proteinExistence type="predicted"/>
<dbReference type="EMBL" id="VINQ01000001">
    <property type="protein sequence ID" value="KAA0920955.1"/>
    <property type="molecule type" value="Genomic_DNA"/>
</dbReference>
<dbReference type="Proteomes" id="UP000325291">
    <property type="component" value="Unassembled WGS sequence"/>
</dbReference>
<dbReference type="Pfam" id="PF20083">
    <property type="entry name" value="DUF6477"/>
    <property type="match status" value="1"/>
</dbReference>
<gene>
    <name evidence="1" type="ORF">FLO80_01920</name>
</gene>
<reference evidence="1 2" key="1">
    <citation type="submission" date="2019-07" db="EMBL/GenBank/DDBJ databases">
        <title>Aquicoccus porphyridii gen. nov., sp. nov., isolated from a small marine red alga, Porphyridium marinum.</title>
        <authorList>
            <person name="Liu L."/>
        </authorList>
    </citation>
    <scope>NUCLEOTIDE SEQUENCE [LARGE SCALE GENOMIC DNA]</scope>
    <source>
        <strain evidence="1 2">L1 8-17</strain>
    </source>
</reference>
<dbReference type="AlphaFoldDB" id="A0A5A9ZWF2"/>
<keyword evidence="2" id="KW-1185">Reference proteome</keyword>
<sequence>MTDLLRVIDRLRRPRLLIQAARAGATEYCRAPHLRRVMGPGQTPRTDTALRRLIEIESDLNDQRVAGYAGYSIVHHVDVLIAMLAEAGIARHCRSPEATEMSGPLATLTPAE</sequence>
<protein>
    <submittedName>
        <fullName evidence="1">Uncharacterized protein</fullName>
    </submittedName>
</protein>
<evidence type="ECO:0000313" key="2">
    <source>
        <dbReference type="Proteomes" id="UP000325291"/>
    </source>
</evidence>
<comment type="caution">
    <text evidence="1">The sequence shown here is derived from an EMBL/GenBank/DDBJ whole genome shotgun (WGS) entry which is preliminary data.</text>
</comment>
<dbReference type="RefSeq" id="WP_111362023.1">
    <property type="nucleotide sequence ID" value="NZ_JASHJG010000040.1"/>
</dbReference>
<dbReference type="InterPro" id="IPR045516">
    <property type="entry name" value="DUF6477"/>
</dbReference>
<name>A0A5A9ZWF2_9RHOB</name>
<organism evidence="1 2">
    <name type="scientific">Aquicoccus porphyridii</name>
    <dbReference type="NCBI Taxonomy" id="1852029"/>
    <lineage>
        <taxon>Bacteria</taxon>
        <taxon>Pseudomonadati</taxon>
        <taxon>Pseudomonadota</taxon>
        <taxon>Alphaproteobacteria</taxon>
        <taxon>Rhodobacterales</taxon>
        <taxon>Paracoccaceae</taxon>
        <taxon>Aquicoccus</taxon>
    </lineage>
</organism>